<name>A0A8S3AQP2_9BILA</name>
<dbReference type="Gene3D" id="3.40.50.300">
    <property type="entry name" value="P-loop containing nucleotide triphosphate hydrolases"/>
    <property type="match status" value="1"/>
</dbReference>
<dbReference type="AlphaFoldDB" id="A0A8S3AQP2"/>
<dbReference type="Pfam" id="PF05049">
    <property type="entry name" value="IIGP"/>
    <property type="match status" value="1"/>
</dbReference>
<keyword evidence="4" id="KW-0342">GTP-binding</keyword>
<proteinExistence type="inferred from homology"/>
<dbReference type="EMBL" id="CAJOBI010138231">
    <property type="protein sequence ID" value="CAF4755681.1"/>
    <property type="molecule type" value="Genomic_DNA"/>
</dbReference>
<evidence type="ECO:0000256" key="4">
    <source>
        <dbReference type="ARBA" id="ARBA00023134"/>
    </source>
</evidence>
<evidence type="ECO:0000256" key="3">
    <source>
        <dbReference type="ARBA" id="ARBA00022801"/>
    </source>
</evidence>
<comment type="similarity">
    <text evidence="1">Belongs to the TRAFAC class dynamin-like GTPase superfamily. IRG family.</text>
</comment>
<evidence type="ECO:0000313" key="7">
    <source>
        <dbReference type="Proteomes" id="UP000676336"/>
    </source>
</evidence>
<dbReference type="GO" id="GO:0003924">
    <property type="term" value="F:GTPase activity"/>
    <property type="evidence" value="ECO:0007669"/>
    <property type="project" value="TreeGrafter"/>
</dbReference>
<dbReference type="InterPro" id="IPR007743">
    <property type="entry name" value="Immunity-related_GTPase-like"/>
</dbReference>
<gene>
    <name evidence="6" type="ORF">SMN809_LOCUS45326</name>
</gene>
<feature type="non-terminal residue" evidence="6">
    <location>
        <position position="1"/>
    </location>
</feature>
<keyword evidence="3" id="KW-0378">Hydrolase</keyword>
<reference evidence="6" key="1">
    <citation type="submission" date="2021-02" db="EMBL/GenBank/DDBJ databases">
        <authorList>
            <person name="Nowell W R."/>
        </authorList>
    </citation>
    <scope>NUCLEOTIDE SEQUENCE</scope>
</reference>
<protein>
    <recommendedName>
        <fullName evidence="5">IRG-type G domain-containing protein</fullName>
    </recommendedName>
</protein>
<dbReference type="InterPro" id="IPR027417">
    <property type="entry name" value="P-loop_NTPase"/>
</dbReference>
<dbReference type="GO" id="GO:0005525">
    <property type="term" value="F:GTP binding"/>
    <property type="evidence" value="ECO:0007669"/>
    <property type="project" value="UniProtKB-KW"/>
</dbReference>
<evidence type="ECO:0000259" key="5">
    <source>
        <dbReference type="PROSITE" id="PS51716"/>
    </source>
</evidence>
<dbReference type="Proteomes" id="UP000676336">
    <property type="component" value="Unassembled WGS sequence"/>
</dbReference>
<dbReference type="GO" id="GO:0016020">
    <property type="term" value="C:membrane"/>
    <property type="evidence" value="ECO:0007669"/>
    <property type="project" value="InterPro"/>
</dbReference>
<accession>A0A8S3AQP2</accession>
<sequence length="48" mass="5292">DEGAAKVGVVETTRIILSYSHPSYPNLVFYDLPGVGTLEFKQSTYLSQ</sequence>
<dbReference type="InterPro" id="IPR051515">
    <property type="entry name" value="IRG"/>
</dbReference>
<evidence type="ECO:0000256" key="1">
    <source>
        <dbReference type="ARBA" id="ARBA00005429"/>
    </source>
</evidence>
<dbReference type="PANTHER" id="PTHR32341">
    <property type="entry name" value="INTERFERON-INDUCIBLE GTPASE"/>
    <property type="match status" value="1"/>
</dbReference>
<feature type="non-terminal residue" evidence="6">
    <location>
        <position position="48"/>
    </location>
</feature>
<comment type="caution">
    <text evidence="6">The sequence shown here is derived from an EMBL/GenBank/DDBJ whole genome shotgun (WGS) entry which is preliminary data.</text>
</comment>
<dbReference type="PANTHER" id="PTHR32341:SF17">
    <property type="entry name" value="IRG-TYPE G DOMAIN-CONTAINING PROTEIN"/>
    <property type="match status" value="1"/>
</dbReference>
<dbReference type="InterPro" id="IPR030385">
    <property type="entry name" value="G_IRG_dom"/>
</dbReference>
<feature type="domain" description="IRG-type G" evidence="5">
    <location>
        <begin position="1"/>
        <end position="48"/>
    </location>
</feature>
<evidence type="ECO:0000256" key="2">
    <source>
        <dbReference type="ARBA" id="ARBA00022741"/>
    </source>
</evidence>
<dbReference type="PROSITE" id="PS51716">
    <property type="entry name" value="G_IRG"/>
    <property type="match status" value="1"/>
</dbReference>
<organism evidence="6 7">
    <name type="scientific">Rotaria magnacalcarata</name>
    <dbReference type="NCBI Taxonomy" id="392030"/>
    <lineage>
        <taxon>Eukaryota</taxon>
        <taxon>Metazoa</taxon>
        <taxon>Spiralia</taxon>
        <taxon>Gnathifera</taxon>
        <taxon>Rotifera</taxon>
        <taxon>Eurotatoria</taxon>
        <taxon>Bdelloidea</taxon>
        <taxon>Philodinida</taxon>
        <taxon>Philodinidae</taxon>
        <taxon>Rotaria</taxon>
    </lineage>
</organism>
<keyword evidence="2" id="KW-0547">Nucleotide-binding</keyword>
<evidence type="ECO:0000313" key="6">
    <source>
        <dbReference type="EMBL" id="CAF4755681.1"/>
    </source>
</evidence>